<organism evidence="3 4">
    <name type="scientific">Serratia rubidaea</name>
    <name type="common">Serratia marinorubra</name>
    <dbReference type="NCBI Taxonomy" id="61652"/>
    <lineage>
        <taxon>Bacteria</taxon>
        <taxon>Pseudomonadati</taxon>
        <taxon>Pseudomonadota</taxon>
        <taxon>Gammaproteobacteria</taxon>
        <taxon>Enterobacterales</taxon>
        <taxon>Yersiniaceae</taxon>
        <taxon>Serratia</taxon>
    </lineage>
</organism>
<proteinExistence type="predicted"/>
<gene>
    <name evidence="2" type="ORF">I5U13_00925</name>
    <name evidence="3" type="ORF">NCTC10036_00170</name>
</gene>
<keyword evidence="5" id="KW-1185">Reference proteome</keyword>
<keyword evidence="1" id="KW-1133">Transmembrane helix</keyword>
<keyword evidence="1" id="KW-0472">Membrane</keyword>
<dbReference type="EMBL" id="JADULK010000001">
    <property type="protein sequence ID" value="MBH1928226.1"/>
    <property type="molecule type" value="Genomic_DNA"/>
</dbReference>
<keyword evidence="1" id="KW-0812">Transmembrane</keyword>
<evidence type="ECO:0000313" key="4">
    <source>
        <dbReference type="Proteomes" id="UP000281904"/>
    </source>
</evidence>
<accession>A0A3S4WXY4</accession>
<reference evidence="2 5" key="2">
    <citation type="submission" date="2020-11" db="EMBL/GenBank/DDBJ databases">
        <title>Enhanced detection system for hospital associated transmission using whole genome sequencing surveillance.</title>
        <authorList>
            <person name="Harrison L.H."/>
            <person name="Van Tyne D."/>
            <person name="Marsh J.W."/>
            <person name="Griffith M.P."/>
            <person name="Snyder D.J."/>
            <person name="Cooper V.S."/>
            <person name="Mustapha M."/>
        </authorList>
    </citation>
    <scope>NUCLEOTIDE SEQUENCE [LARGE SCALE GENOMIC DNA]</scope>
    <source>
        <strain evidence="2 5">SER00230</strain>
    </source>
</reference>
<name>A0A3S4WXY4_SERRU</name>
<evidence type="ECO:0000313" key="2">
    <source>
        <dbReference type="EMBL" id="MBH1928226.1"/>
    </source>
</evidence>
<feature type="transmembrane region" description="Helical" evidence="1">
    <location>
        <begin position="47"/>
        <end position="69"/>
    </location>
</feature>
<evidence type="ECO:0000313" key="3">
    <source>
        <dbReference type="EMBL" id="VEI61206.1"/>
    </source>
</evidence>
<dbReference type="Proteomes" id="UP000624159">
    <property type="component" value="Unassembled WGS sequence"/>
</dbReference>
<sequence>MKRMLLSLIAFAVLTIILMFVLGAVIPDSLIRSLAELFDIHGAEGVTNLLADVTLIASAVLSLLIVWLINRRLR</sequence>
<reference evidence="3 4" key="1">
    <citation type="submission" date="2018-12" db="EMBL/GenBank/DDBJ databases">
        <authorList>
            <consortium name="Pathogen Informatics"/>
        </authorList>
    </citation>
    <scope>NUCLEOTIDE SEQUENCE [LARGE SCALE GENOMIC DNA]</scope>
    <source>
        <strain evidence="3 4">NCTC10036</strain>
    </source>
</reference>
<evidence type="ECO:0000313" key="5">
    <source>
        <dbReference type="Proteomes" id="UP000624159"/>
    </source>
</evidence>
<dbReference type="Proteomes" id="UP000281904">
    <property type="component" value="Chromosome"/>
</dbReference>
<dbReference type="AlphaFoldDB" id="A0A3S4WXY4"/>
<dbReference type="EMBL" id="LR134493">
    <property type="protein sequence ID" value="VEI61206.1"/>
    <property type="molecule type" value="Genomic_DNA"/>
</dbReference>
<evidence type="ECO:0000256" key="1">
    <source>
        <dbReference type="SAM" id="Phobius"/>
    </source>
</evidence>
<dbReference type="RefSeq" id="WP_015671446.1">
    <property type="nucleotide sequence ID" value="NZ_JADULK010000001.1"/>
</dbReference>
<protein>
    <submittedName>
        <fullName evidence="3">Uncharacterized protein</fullName>
    </submittedName>
</protein>